<dbReference type="Gene3D" id="1.25.40.10">
    <property type="entry name" value="Tetratricopeptide repeat domain"/>
    <property type="match status" value="1"/>
</dbReference>
<reference evidence="3 4" key="1">
    <citation type="submission" date="2018-06" db="EMBL/GenBank/DDBJ databases">
        <title>Genomic Encyclopedia of Type Strains, Phase IV (KMG-IV): sequencing the most valuable type-strain genomes for metagenomic binning, comparative biology and taxonomic classification.</title>
        <authorList>
            <person name="Goeker M."/>
        </authorList>
    </citation>
    <scope>NUCLEOTIDE SEQUENCE [LARGE SCALE GENOMIC DNA]</scope>
    <source>
        <strain evidence="3 4">DSM 25619</strain>
    </source>
</reference>
<evidence type="ECO:0000313" key="4">
    <source>
        <dbReference type="Proteomes" id="UP000252893"/>
    </source>
</evidence>
<sequence length="256" mass="28504">MPLISRFLLYDSTMMKTRSPLTGSLIPALLITGAAGFAMAEDISATTKTAPQVQPMPPAVTIPDAAKTAPISTTAPKAKEKPKNPDVETGGSLSEVRRKEQDQLFTDLRKASTPEKSHAIASRLRQSFVRTGSDSLDLMLRWAETALNQSREAEAQDYIDEVMAQRPDNATVWQLRARLHLRRNELAPALRDIRQAMILEPRNFDVLINYATLLRETGNRKGALRLYHQALSVYPMMKEAQDEMLKLTEADSDTAL</sequence>
<dbReference type="InterPro" id="IPR019734">
    <property type="entry name" value="TPR_rpt"/>
</dbReference>
<dbReference type="SUPFAM" id="SSF48452">
    <property type="entry name" value="TPR-like"/>
    <property type="match status" value="1"/>
</dbReference>
<gene>
    <name evidence="3" type="ORF">DFR47_106102</name>
</gene>
<evidence type="ECO:0000313" key="3">
    <source>
        <dbReference type="EMBL" id="RBO93021.1"/>
    </source>
</evidence>
<keyword evidence="1" id="KW-0802">TPR repeat</keyword>
<dbReference type="SMART" id="SM00028">
    <property type="entry name" value="TPR"/>
    <property type="match status" value="3"/>
</dbReference>
<dbReference type="PROSITE" id="PS50005">
    <property type="entry name" value="TPR"/>
    <property type="match status" value="1"/>
</dbReference>
<protein>
    <submittedName>
        <fullName evidence="3">Uncharacterized protein</fullName>
    </submittedName>
</protein>
<feature type="region of interest" description="Disordered" evidence="2">
    <location>
        <begin position="48"/>
        <end position="93"/>
    </location>
</feature>
<proteinExistence type="predicted"/>
<dbReference type="EMBL" id="QNRH01000006">
    <property type="protein sequence ID" value="RBO93021.1"/>
    <property type="molecule type" value="Genomic_DNA"/>
</dbReference>
<evidence type="ECO:0000256" key="1">
    <source>
        <dbReference type="PROSITE-ProRule" id="PRU00339"/>
    </source>
</evidence>
<keyword evidence="4" id="KW-1185">Reference proteome</keyword>
<dbReference type="InterPro" id="IPR011990">
    <property type="entry name" value="TPR-like_helical_dom_sf"/>
</dbReference>
<comment type="caution">
    <text evidence="3">The sequence shown here is derived from an EMBL/GenBank/DDBJ whole genome shotgun (WGS) entry which is preliminary data.</text>
</comment>
<organism evidence="3 4">
    <name type="scientific">Pseudochrobactrum asaccharolyticum</name>
    <dbReference type="NCBI Taxonomy" id="354351"/>
    <lineage>
        <taxon>Bacteria</taxon>
        <taxon>Pseudomonadati</taxon>
        <taxon>Pseudomonadota</taxon>
        <taxon>Alphaproteobacteria</taxon>
        <taxon>Hyphomicrobiales</taxon>
        <taxon>Brucellaceae</taxon>
        <taxon>Pseudochrobactrum</taxon>
    </lineage>
</organism>
<name>A0A366DSF4_9HYPH</name>
<evidence type="ECO:0000256" key="2">
    <source>
        <dbReference type="SAM" id="MobiDB-lite"/>
    </source>
</evidence>
<feature type="compositionally biased region" description="Basic and acidic residues" evidence="2">
    <location>
        <begin position="77"/>
        <end position="86"/>
    </location>
</feature>
<accession>A0A366DSF4</accession>
<dbReference type="Proteomes" id="UP000252893">
    <property type="component" value="Unassembled WGS sequence"/>
</dbReference>
<feature type="repeat" description="TPR" evidence="1">
    <location>
        <begin position="170"/>
        <end position="203"/>
    </location>
</feature>
<dbReference type="AlphaFoldDB" id="A0A366DSF4"/>